<dbReference type="InterPro" id="IPR036761">
    <property type="entry name" value="TTHA0802/YceI-like_sf"/>
</dbReference>
<evidence type="ECO:0000259" key="2">
    <source>
        <dbReference type="SMART" id="SM00867"/>
    </source>
</evidence>
<feature type="signal peptide" evidence="1">
    <location>
        <begin position="1"/>
        <end position="31"/>
    </location>
</feature>
<evidence type="ECO:0000313" key="3">
    <source>
        <dbReference type="EMBL" id="QQP91862.1"/>
    </source>
</evidence>
<feature type="domain" description="Lipid/polyisoprenoid-binding YceI-like" evidence="2">
    <location>
        <begin position="35"/>
        <end position="207"/>
    </location>
</feature>
<keyword evidence="1" id="KW-0732">Signal</keyword>
<dbReference type="SMART" id="SM00867">
    <property type="entry name" value="YceI"/>
    <property type="match status" value="1"/>
</dbReference>
<name>A0ABX7BHB0_9PROT</name>
<evidence type="ECO:0000313" key="4">
    <source>
        <dbReference type="Proteomes" id="UP000595197"/>
    </source>
</evidence>
<evidence type="ECO:0000256" key="1">
    <source>
        <dbReference type="SAM" id="SignalP"/>
    </source>
</evidence>
<dbReference type="Proteomes" id="UP000595197">
    <property type="component" value="Chromosome"/>
</dbReference>
<dbReference type="EMBL" id="CP067420">
    <property type="protein sequence ID" value="QQP91862.1"/>
    <property type="molecule type" value="Genomic_DNA"/>
</dbReference>
<accession>A0ABX7BHB0</accession>
<dbReference type="Gene3D" id="2.40.128.110">
    <property type="entry name" value="Lipid/polyisoprenoid-binding, YceI-like"/>
    <property type="match status" value="1"/>
</dbReference>
<dbReference type="SUPFAM" id="SSF101874">
    <property type="entry name" value="YceI-like"/>
    <property type="match status" value="1"/>
</dbReference>
<keyword evidence="4" id="KW-1185">Reference proteome</keyword>
<feature type="chain" id="PRO_5047506396" evidence="1">
    <location>
        <begin position="32"/>
        <end position="210"/>
    </location>
</feature>
<dbReference type="PANTHER" id="PTHR34406">
    <property type="entry name" value="PROTEIN YCEI"/>
    <property type="match status" value="1"/>
</dbReference>
<dbReference type="Pfam" id="PF04264">
    <property type="entry name" value="YceI"/>
    <property type="match status" value="1"/>
</dbReference>
<dbReference type="RefSeq" id="WP_201080225.1">
    <property type="nucleotide sequence ID" value="NZ_CP067420.1"/>
</dbReference>
<protein>
    <submittedName>
        <fullName evidence="3">YceI family protein</fullName>
    </submittedName>
</protein>
<dbReference type="InterPro" id="IPR007372">
    <property type="entry name" value="Lipid/polyisoprenoid-bd_YceI"/>
</dbReference>
<reference evidence="3" key="1">
    <citation type="submission" date="2021-02" db="EMBL/GenBank/DDBJ databases">
        <title>Skermanella TT6 skin isolate.</title>
        <authorList>
            <person name="Lee K."/>
            <person name="Ganzorig M."/>
        </authorList>
    </citation>
    <scope>NUCLEOTIDE SEQUENCE</scope>
    <source>
        <strain evidence="3">TT6</strain>
    </source>
</reference>
<dbReference type="PANTHER" id="PTHR34406:SF1">
    <property type="entry name" value="PROTEIN YCEI"/>
    <property type="match status" value="1"/>
</dbReference>
<organism evidence="3 4">
    <name type="scientific">Skermanella cutis</name>
    <dbReference type="NCBI Taxonomy" id="2775420"/>
    <lineage>
        <taxon>Bacteria</taxon>
        <taxon>Pseudomonadati</taxon>
        <taxon>Pseudomonadota</taxon>
        <taxon>Alphaproteobacteria</taxon>
        <taxon>Rhodospirillales</taxon>
        <taxon>Azospirillaceae</taxon>
        <taxon>Skermanella</taxon>
    </lineage>
</organism>
<sequence length="210" mass="23403">MITPTTRSVRRWAIGAFALSASLALSLPAGAVPRDYRIDPEHASFGFLVSHIGYADVLGMFRDIAGSFRFDEETQAISDVTVTVRTASVFTNHDKRDEHLRKEDFFWSDRHPEMTFVMTSAQKTGERTGKMTGDLTLRGVTRPVTFDVTLNKIGEYPFGGGLFGRPNYVAGVSARGTIRRSEWGMVYGTDNGWVGDEVQLIIEFEGIRQN</sequence>
<proteinExistence type="predicted"/>
<gene>
    <name evidence="3" type="ORF">IGS68_11920</name>
</gene>